<dbReference type="InterPro" id="IPR000719">
    <property type="entry name" value="Prot_kinase_dom"/>
</dbReference>
<dbReference type="eggNOG" id="ENOG502QT06">
    <property type="taxonomic scope" value="Eukaryota"/>
</dbReference>
<evidence type="ECO:0000256" key="1">
    <source>
        <dbReference type="ARBA" id="ARBA00022741"/>
    </source>
</evidence>
<dbReference type="AlphaFoldDB" id="A0A0E0KM42"/>
<evidence type="ECO:0000313" key="5">
    <source>
        <dbReference type="Proteomes" id="UP000026962"/>
    </source>
</evidence>
<dbReference type="Gramene" id="OPUNC04G00470.1">
    <property type="protein sequence ID" value="OPUNC04G00470.1"/>
    <property type="gene ID" value="OPUNC04G00470"/>
</dbReference>
<dbReference type="GO" id="GO:0005524">
    <property type="term" value="F:ATP binding"/>
    <property type="evidence" value="ECO:0007669"/>
    <property type="project" value="UniProtKB-KW"/>
</dbReference>
<keyword evidence="1" id="KW-0547">Nucleotide-binding</keyword>
<evidence type="ECO:0000256" key="2">
    <source>
        <dbReference type="ARBA" id="ARBA00022840"/>
    </source>
</evidence>
<reference evidence="4" key="1">
    <citation type="submission" date="2015-04" db="UniProtKB">
        <authorList>
            <consortium name="EnsemblPlants"/>
        </authorList>
    </citation>
    <scope>IDENTIFICATION</scope>
</reference>
<keyword evidence="2" id="KW-0067">ATP-binding</keyword>
<dbReference type="Pfam" id="PF00069">
    <property type="entry name" value="Pkinase"/>
    <property type="match status" value="1"/>
</dbReference>
<dbReference type="STRING" id="4537.A0A0E0KM42"/>
<dbReference type="SMART" id="SM00220">
    <property type="entry name" value="S_TKc"/>
    <property type="match status" value="1"/>
</dbReference>
<keyword evidence="5" id="KW-1185">Reference proteome</keyword>
<dbReference type="InterPro" id="IPR050528">
    <property type="entry name" value="L-type_Lectin-RKs"/>
</dbReference>
<evidence type="ECO:0000259" key="3">
    <source>
        <dbReference type="PROSITE" id="PS50011"/>
    </source>
</evidence>
<dbReference type="HOGENOM" id="CLU_000288_21_4_1"/>
<accession>A0A0E0KM42</accession>
<dbReference type="Proteomes" id="UP000026962">
    <property type="component" value="Chromosome 4"/>
</dbReference>
<protein>
    <recommendedName>
        <fullName evidence="3">Protein kinase domain-containing protein</fullName>
    </recommendedName>
</protein>
<evidence type="ECO:0000313" key="4">
    <source>
        <dbReference type="EnsemblPlants" id="OPUNC04G00470.1"/>
    </source>
</evidence>
<dbReference type="OMA" id="TSELQWH"/>
<dbReference type="EnsemblPlants" id="OPUNC04G00470.1">
    <property type="protein sequence ID" value="OPUNC04G00470.1"/>
    <property type="gene ID" value="OPUNC04G00470"/>
</dbReference>
<proteinExistence type="predicted"/>
<sequence>MDRWCCEKQEFMLVYQYMHNGSLDKHLFEYSFLAWETRYRIVGDIAAGLHYIHHELDNVVIHRDIKSSNILLDHSLRGCLGDFGLAQVVARGRRSSSSTGTAGMGSASAAGTEGYIAPEYEASGKATVASDVYAFGVVILEIVTRREVFDDSQPSGSTHLVDWVRNEFHDKGKPLLEAVDRDLTGGGRWRRHDAAEAERLLLLGLACTSTDPSDRPITRDVLKIIDKTLPPPVVPPHRNIPRGASTRPTPVGGLGLPSISVHDADDASITITRSRFRRSIAFLCQGHMTFRSEEAQV</sequence>
<dbReference type="InterPro" id="IPR011009">
    <property type="entry name" value="Kinase-like_dom_sf"/>
</dbReference>
<dbReference type="PANTHER" id="PTHR27007">
    <property type="match status" value="1"/>
</dbReference>
<dbReference type="PROSITE" id="PS00108">
    <property type="entry name" value="PROTEIN_KINASE_ST"/>
    <property type="match status" value="1"/>
</dbReference>
<reference evidence="4" key="2">
    <citation type="submission" date="2018-05" db="EMBL/GenBank/DDBJ databases">
        <title>OpunRS2 (Oryza punctata Reference Sequence Version 2).</title>
        <authorList>
            <person name="Zhang J."/>
            <person name="Kudrna D."/>
            <person name="Lee S."/>
            <person name="Talag J."/>
            <person name="Welchert J."/>
            <person name="Wing R.A."/>
        </authorList>
    </citation>
    <scope>NUCLEOTIDE SEQUENCE [LARGE SCALE GENOMIC DNA]</scope>
</reference>
<name>A0A0E0KM42_ORYPU</name>
<dbReference type="SUPFAM" id="SSF56112">
    <property type="entry name" value="Protein kinase-like (PK-like)"/>
    <property type="match status" value="1"/>
</dbReference>
<dbReference type="FunFam" id="1.10.510.10:FF:000444">
    <property type="entry name" value="probable L-type lectin-domain containing receptor kinase S.5"/>
    <property type="match status" value="1"/>
</dbReference>
<organism evidence="4">
    <name type="scientific">Oryza punctata</name>
    <name type="common">Red rice</name>
    <dbReference type="NCBI Taxonomy" id="4537"/>
    <lineage>
        <taxon>Eukaryota</taxon>
        <taxon>Viridiplantae</taxon>
        <taxon>Streptophyta</taxon>
        <taxon>Embryophyta</taxon>
        <taxon>Tracheophyta</taxon>
        <taxon>Spermatophyta</taxon>
        <taxon>Magnoliopsida</taxon>
        <taxon>Liliopsida</taxon>
        <taxon>Poales</taxon>
        <taxon>Poaceae</taxon>
        <taxon>BOP clade</taxon>
        <taxon>Oryzoideae</taxon>
        <taxon>Oryzeae</taxon>
        <taxon>Oryzinae</taxon>
        <taxon>Oryza</taxon>
    </lineage>
</organism>
<feature type="domain" description="Protein kinase" evidence="3">
    <location>
        <begin position="1"/>
        <end position="229"/>
    </location>
</feature>
<dbReference type="Gene3D" id="1.10.510.10">
    <property type="entry name" value="Transferase(Phosphotransferase) domain 1"/>
    <property type="match status" value="1"/>
</dbReference>
<dbReference type="GO" id="GO:0004672">
    <property type="term" value="F:protein kinase activity"/>
    <property type="evidence" value="ECO:0007669"/>
    <property type="project" value="InterPro"/>
</dbReference>
<dbReference type="InterPro" id="IPR008271">
    <property type="entry name" value="Ser/Thr_kinase_AS"/>
</dbReference>
<dbReference type="PROSITE" id="PS50011">
    <property type="entry name" value="PROTEIN_KINASE_DOM"/>
    <property type="match status" value="1"/>
</dbReference>